<dbReference type="PANTHER" id="PTHR30146:SF148">
    <property type="entry name" value="HTH-TYPE TRANSCRIPTIONAL REPRESSOR PURR-RELATED"/>
    <property type="match status" value="1"/>
</dbReference>
<dbReference type="SUPFAM" id="SSF53822">
    <property type="entry name" value="Periplasmic binding protein-like I"/>
    <property type="match status" value="1"/>
</dbReference>
<dbReference type="RefSeq" id="WP_163962651.1">
    <property type="nucleotide sequence ID" value="NZ_JAAGNX010000001.1"/>
</dbReference>
<dbReference type="InterPro" id="IPR000843">
    <property type="entry name" value="HTH_LacI"/>
</dbReference>
<dbReference type="PROSITE" id="PS50932">
    <property type="entry name" value="HTH_LACI_2"/>
    <property type="match status" value="1"/>
</dbReference>
<dbReference type="EMBL" id="JAAGNX010000001">
    <property type="protein sequence ID" value="NDV61583.1"/>
    <property type="molecule type" value="Genomic_DNA"/>
</dbReference>
<sequence>MSKQPIKRITSIKEIAQLAGCSIATVSNTLNNKGRISQEVREKVLEICEKHGYVPNSAGRNLRRQTMETVGLLFYPSTSAIFRNIFYAEIMEALEATMESRGYDLLLSGFDSSVADQHTPRFIRQGKVDGIILLGGFPRSEVRKLLGFSLPLLHLDSYRERIKIDYITTDGYAACGQIVDHLVNLGHRRIVFMAHAHEDTNADQREAGFLAAVNRHDLPKTLNPSMRDFYRTDDGYERLKPLLLGKRPPTAVICVNDTLAVELLEKLKDDGFSIPRDLTIFGYNDDRHSRSSSPPISTVKVDKAGLGRIGAETIINRIQNPETSVSSVLLPVELVHRGSEAPPKA</sequence>
<proteinExistence type="predicted"/>
<evidence type="ECO:0000256" key="2">
    <source>
        <dbReference type="ARBA" id="ARBA00023015"/>
    </source>
</evidence>
<evidence type="ECO:0000256" key="1">
    <source>
        <dbReference type="ARBA" id="ARBA00022491"/>
    </source>
</evidence>
<comment type="caution">
    <text evidence="6">The sequence shown here is derived from an EMBL/GenBank/DDBJ whole genome shotgun (WGS) entry which is preliminary data.</text>
</comment>
<protein>
    <submittedName>
        <fullName evidence="6">LacI family transcriptional regulator</fullName>
    </submittedName>
</protein>
<keyword evidence="1" id="KW-0678">Repressor</keyword>
<keyword evidence="2" id="KW-0805">Transcription regulation</keyword>
<dbReference type="InterPro" id="IPR010982">
    <property type="entry name" value="Lambda_DNA-bd_dom_sf"/>
</dbReference>
<name>A0A6B2LYT9_9BACT</name>
<dbReference type="InterPro" id="IPR028082">
    <property type="entry name" value="Peripla_BP_I"/>
</dbReference>
<dbReference type="CDD" id="cd01392">
    <property type="entry name" value="HTH_LacI"/>
    <property type="match status" value="1"/>
</dbReference>
<dbReference type="Proteomes" id="UP000478417">
    <property type="component" value="Unassembled WGS sequence"/>
</dbReference>
<dbReference type="SUPFAM" id="SSF47413">
    <property type="entry name" value="lambda repressor-like DNA-binding domains"/>
    <property type="match status" value="1"/>
</dbReference>
<dbReference type="SMART" id="SM00354">
    <property type="entry name" value="HTH_LACI"/>
    <property type="match status" value="1"/>
</dbReference>
<feature type="domain" description="HTH lacI-type" evidence="5">
    <location>
        <begin position="10"/>
        <end position="64"/>
    </location>
</feature>
<gene>
    <name evidence="6" type="ORF">G0Q06_03890</name>
</gene>
<dbReference type="AlphaFoldDB" id="A0A6B2LYT9"/>
<keyword evidence="3" id="KW-0238">DNA-binding</keyword>
<keyword evidence="7" id="KW-1185">Reference proteome</keyword>
<dbReference type="GO" id="GO:0003700">
    <property type="term" value="F:DNA-binding transcription factor activity"/>
    <property type="evidence" value="ECO:0007669"/>
    <property type="project" value="TreeGrafter"/>
</dbReference>
<dbReference type="InterPro" id="IPR046335">
    <property type="entry name" value="LacI/GalR-like_sensor"/>
</dbReference>
<evidence type="ECO:0000256" key="4">
    <source>
        <dbReference type="ARBA" id="ARBA00023163"/>
    </source>
</evidence>
<evidence type="ECO:0000259" key="5">
    <source>
        <dbReference type="PROSITE" id="PS50932"/>
    </source>
</evidence>
<keyword evidence="4" id="KW-0804">Transcription</keyword>
<dbReference type="CDD" id="cd06267">
    <property type="entry name" value="PBP1_LacI_sugar_binding-like"/>
    <property type="match status" value="1"/>
</dbReference>
<dbReference type="Pfam" id="PF00356">
    <property type="entry name" value="LacI"/>
    <property type="match status" value="1"/>
</dbReference>
<evidence type="ECO:0000256" key="3">
    <source>
        <dbReference type="ARBA" id="ARBA00023125"/>
    </source>
</evidence>
<reference evidence="6 7" key="1">
    <citation type="submission" date="2020-02" db="EMBL/GenBank/DDBJ databases">
        <title>Albibacoteraceae fam. nov., the first described family within the subdivision 4 Verrucomicrobia.</title>
        <authorList>
            <person name="Xi F."/>
        </authorList>
    </citation>
    <scope>NUCLEOTIDE SEQUENCE [LARGE SCALE GENOMIC DNA]</scope>
    <source>
        <strain evidence="6 7">CK1056</strain>
    </source>
</reference>
<dbReference type="Pfam" id="PF13377">
    <property type="entry name" value="Peripla_BP_3"/>
    <property type="match status" value="1"/>
</dbReference>
<dbReference type="Gene3D" id="1.10.260.40">
    <property type="entry name" value="lambda repressor-like DNA-binding domains"/>
    <property type="match status" value="1"/>
</dbReference>
<evidence type="ECO:0000313" key="6">
    <source>
        <dbReference type="EMBL" id="NDV61583.1"/>
    </source>
</evidence>
<organism evidence="6 7">
    <name type="scientific">Oceanipulchritudo coccoides</name>
    <dbReference type="NCBI Taxonomy" id="2706888"/>
    <lineage>
        <taxon>Bacteria</taxon>
        <taxon>Pseudomonadati</taxon>
        <taxon>Verrucomicrobiota</taxon>
        <taxon>Opitutia</taxon>
        <taxon>Puniceicoccales</taxon>
        <taxon>Oceanipulchritudinaceae</taxon>
        <taxon>Oceanipulchritudo</taxon>
    </lineage>
</organism>
<dbReference type="PANTHER" id="PTHR30146">
    <property type="entry name" value="LACI-RELATED TRANSCRIPTIONAL REPRESSOR"/>
    <property type="match status" value="1"/>
</dbReference>
<accession>A0A6B2LYT9</accession>
<evidence type="ECO:0000313" key="7">
    <source>
        <dbReference type="Proteomes" id="UP000478417"/>
    </source>
</evidence>
<dbReference type="GO" id="GO:0000976">
    <property type="term" value="F:transcription cis-regulatory region binding"/>
    <property type="evidence" value="ECO:0007669"/>
    <property type="project" value="TreeGrafter"/>
</dbReference>
<dbReference type="Gene3D" id="3.40.50.2300">
    <property type="match status" value="2"/>
</dbReference>